<organism evidence="1 2">
    <name type="scientific">Plakobranchus ocellatus</name>
    <dbReference type="NCBI Taxonomy" id="259542"/>
    <lineage>
        <taxon>Eukaryota</taxon>
        <taxon>Metazoa</taxon>
        <taxon>Spiralia</taxon>
        <taxon>Lophotrochozoa</taxon>
        <taxon>Mollusca</taxon>
        <taxon>Gastropoda</taxon>
        <taxon>Heterobranchia</taxon>
        <taxon>Euthyneura</taxon>
        <taxon>Panpulmonata</taxon>
        <taxon>Sacoglossa</taxon>
        <taxon>Placobranchoidea</taxon>
        <taxon>Plakobranchidae</taxon>
        <taxon>Plakobranchus</taxon>
    </lineage>
</organism>
<name>A0AAV3WT29_9GAST</name>
<reference evidence="1 2" key="1">
    <citation type="journal article" date="2021" name="Elife">
        <title>Chloroplast acquisition without the gene transfer in kleptoplastic sea slugs, Plakobranchus ocellatus.</title>
        <authorList>
            <person name="Maeda T."/>
            <person name="Takahashi S."/>
            <person name="Yoshida T."/>
            <person name="Shimamura S."/>
            <person name="Takaki Y."/>
            <person name="Nagai Y."/>
            <person name="Toyoda A."/>
            <person name="Suzuki Y."/>
            <person name="Arimoto A."/>
            <person name="Ishii H."/>
            <person name="Satoh N."/>
            <person name="Nishiyama T."/>
            <person name="Hasebe M."/>
            <person name="Maruyama T."/>
            <person name="Minagawa J."/>
            <person name="Obokata J."/>
            <person name="Shigenobu S."/>
        </authorList>
    </citation>
    <scope>NUCLEOTIDE SEQUENCE [LARGE SCALE GENOMIC DNA]</scope>
</reference>
<evidence type="ECO:0000313" key="1">
    <source>
        <dbReference type="EMBL" id="GFN73850.1"/>
    </source>
</evidence>
<gene>
    <name evidence="1" type="ORF">PoB_000035600</name>
</gene>
<evidence type="ECO:0000313" key="2">
    <source>
        <dbReference type="Proteomes" id="UP000735302"/>
    </source>
</evidence>
<sequence>MCPCSVCKIPGAYSKGRAIVRICITQLHGHQKLEILGDFPEIRVYAVSFSIDLTQMSRSHEANPYHMCPSRKVHKDYMKIANIGTALLTSCNGKGKQICIIDPVL</sequence>
<proteinExistence type="predicted"/>
<keyword evidence="2" id="KW-1185">Reference proteome</keyword>
<accession>A0AAV3WT29</accession>
<dbReference type="Proteomes" id="UP000735302">
    <property type="component" value="Unassembled WGS sequence"/>
</dbReference>
<protein>
    <submittedName>
        <fullName evidence="1">Uncharacterized protein</fullName>
    </submittedName>
</protein>
<dbReference type="EMBL" id="BLXT01000045">
    <property type="protein sequence ID" value="GFN73850.1"/>
    <property type="molecule type" value="Genomic_DNA"/>
</dbReference>
<comment type="caution">
    <text evidence="1">The sequence shown here is derived from an EMBL/GenBank/DDBJ whole genome shotgun (WGS) entry which is preliminary data.</text>
</comment>
<dbReference type="AlphaFoldDB" id="A0AAV3WT29"/>